<comment type="catalytic activity">
    <reaction evidence="22">
        <text>dodecanoyl-CoA + H2O = dodecanoate + CoA + H(+)</text>
        <dbReference type="Rhea" id="RHEA:30135"/>
        <dbReference type="ChEBI" id="CHEBI:15377"/>
        <dbReference type="ChEBI" id="CHEBI:15378"/>
        <dbReference type="ChEBI" id="CHEBI:18262"/>
        <dbReference type="ChEBI" id="CHEBI:57287"/>
        <dbReference type="ChEBI" id="CHEBI:57375"/>
    </reaction>
    <physiologicalReaction direction="left-to-right" evidence="22">
        <dbReference type="Rhea" id="RHEA:30136"/>
    </physiologicalReaction>
</comment>
<comment type="catalytic activity">
    <reaction evidence="19">
        <text>octanoyl-CoA + H2O = octanoate + CoA + H(+)</text>
        <dbReference type="Rhea" id="RHEA:30143"/>
        <dbReference type="ChEBI" id="CHEBI:15377"/>
        <dbReference type="ChEBI" id="CHEBI:15378"/>
        <dbReference type="ChEBI" id="CHEBI:25646"/>
        <dbReference type="ChEBI" id="CHEBI:57287"/>
        <dbReference type="ChEBI" id="CHEBI:57386"/>
    </reaction>
    <physiologicalReaction direction="left-to-right" evidence="19">
        <dbReference type="Rhea" id="RHEA:30144"/>
    </physiologicalReaction>
</comment>
<dbReference type="AlphaFoldDB" id="A0A7Y9S3J1"/>
<evidence type="ECO:0000256" key="18">
    <source>
        <dbReference type="ARBA" id="ARBA00043210"/>
    </source>
</evidence>
<evidence type="ECO:0000256" key="8">
    <source>
        <dbReference type="ARBA" id="ARBA00022832"/>
    </source>
</evidence>
<evidence type="ECO:0000256" key="14">
    <source>
        <dbReference type="ARBA" id="ARBA00037002"/>
    </source>
</evidence>
<evidence type="ECO:0000256" key="2">
    <source>
        <dbReference type="ARBA" id="ARBA00004496"/>
    </source>
</evidence>
<dbReference type="Pfam" id="PF03061">
    <property type="entry name" value="4HBT"/>
    <property type="match status" value="1"/>
</dbReference>
<dbReference type="GO" id="GO:0005737">
    <property type="term" value="C:cytoplasm"/>
    <property type="evidence" value="ECO:0007669"/>
    <property type="project" value="UniProtKB-SubCell"/>
</dbReference>
<dbReference type="Gene3D" id="3.10.129.10">
    <property type="entry name" value="Hotdog Thioesterase"/>
    <property type="match status" value="1"/>
</dbReference>
<evidence type="ECO:0000256" key="12">
    <source>
        <dbReference type="ARBA" id="ARBA00023273"/>
    </source>
</evidence>
<feature type="compositionally biased region" description="Low complexity" evidence="24">
    <location>
        <begin position="14"/>
        <end position="30"/>
    </location>
</feature>
<gene>
    <name evidence="26" type="ORF">BJ980_002820</name>
</gene>
<dbReference type="PANTHER" id="PTHR12418:SF19">
    <property type="entry name" value="ACYL-COENZYME A THIOESTERASE THEM4"/>
    <property type="match status" value="1"/>
</dbReference>
<dbReference type="SUPFAM" id="SSF54637">
    <property type="entry name" value="Thioesterase/thiol ester dehydrase-isomerase"/>
    <property type="match status" value="1"/>
</dbReference>
<keyword evidence="9" id="KW-0809">Transit peptide</keyword>
<dbReference type="InterPro" id="IPR006683">
    <property type="entry name" value="Thioestr_dom"/>
</dbReference>
<evidence type="ECO:0000256" key="3">
    <source>
        <dbReference type="ARBA" id="ARBA00004632"/>
    </source>
</evidence>
<evidence type="ECO:0000256" key="11">
    <source>
        <dbReference type="ARBA" id="ARBA00023136"/>
    </source>
</evidence>
<keyword evidence="12" id="KW-0966">Cell projection</keyword>
<comment type="catalytic activity">
    <reaction evidence="21">
        <text>decanoyl-CoA + H2O = decanoate + CoA + H(+)</text>
        <dbReference type="Rhea" id="RHEA:40059"/>
        <dbReference type="ChEBI" id="CHEBI:15377"/>
        <dbReference type="ChEBI" id="CHEBI:15378"/>
        <dbReference type="ChEBI" id="CHEBI:27689"/>
        <dbReference type="ChEBI" id="CHEBI:57287"/>
        <dbReference type="ChEBI" id="CHEBI:61430"/>
    </reaction>
    <physiologicalReaction direction="left-to-right" evidence="21">
        <dbReference type="Rhea" id="RHEA:40060"/>
    </physiologicalReaction>
</comment>
<dbReference type="EMBL" id="JACCAA010000001">
    <property type="protein sequence ID" value="NYG59897.1"/>
    <property type="molecule type" value="Genomic_DNA"/>
</dbReference>
<evidence type="ECO:0000256" key="17">
    <source>
        <dbReference type="ARBA" id="ARBA00040123"/>
    </source>
</evidence>
<evidence type="ECO:0000256" key="15">
    <source>
        <dbReference type="ARBA" id="ARBA00038456"/>
    </source>
</evidence>
<dbReference type="InterPro" id="IPR052365">
    <property type="entry name" value="THEM4/THEM5_acyl-CoA_thioest"/>
</dbReference>
<evidence type="ECO:0000259" key="25">
    <source>
        <dbReference type="Pfam" id="PF03061"/>
    </source>
</evidence>
<dbReference type="Proteomes" id="UP000540656">
    <property type="component" value="Unassembled WGS sequence"/>
</dbReference>
<comment type="catalytic activity">
    <reaction evidence="13">
        <text>(5Z,8Z,11Z,14Z)-eicosatetraenoyl-CoA + H2O = (5Z,8Z,11Z,14Z)-eicosatetraenoate + CoA + H(+)</text>
        <dbReference type="Rhea" id="RHEA:40151"/>
        <dbReference type="ChEBI" id="CHEBI:15377"/>
        <dbReference type="ChEBI" id="CHEBI:15378"/>
        <dbReference type="ChEBI" id="CHEBI:32395"/>
        <dbReference type="ChEBI" id="CHEBI:57287"/>
        <dbReference type="ChEBI" id="CHEBI:57368"/>
    </reaction>
    <physiologicalReaction direction="left-to-right" evidence="13">
        <dbReference type="Rhea" id="RHEA:40152"/>
    </physiologicalReaction>
</comment>
<feature type="region of interest" description="Disordered" evidence="24">
    <location>
        <begin position="1"/>
        <end position="37"/>
    </location>
</feature>
<evidence type="ECO:0000313" key="27">
    <source>
        <dbReference type="Proteomes" id="UP000540656"/>
    </source>
</evidence>
<keyword evidence="11" id="KW-0472">Membrane</keyword>
<dbReference type="InterPro" id="IPR029069">
    <property type="entry name" value="HotDog_dom_sf"/>
</dbReference>
<dbReference type="GO" id="GO:0016787">
    <property type="term" value="F:hydrolase activity"/>
    <property type="evidence" value="ECO:0007669"/>
    <property type="project" value="UniProtKB-KW"/>
</dbReference>
<dbReference type="GO" id="GO:0006631">
    <property type="term" value="P:fatty acid metabolic process"/>
    <property type="evidence" value="ECO:0007669"/>
    <property type="project" value="UniProtKB-KW"/>
</dbReference>
<accession>A0A7Y9S3J1</accession>
<evidence type="ECO:0000256" key="10">
    <source>
        <dbReference type="ARBA" id="ARBA00023098"/>
    </source>
</evidence>
<evidence type="ECO:0000256" key="20">
    <source>
        <dbReference type="ARBA" id="ARBA00047734"/>
    </source>
</evidence>
<evidence type="ECO:0000256" key="1">
    <source>
        <dbReference type="ARBA" id="ARBA00004170"/>
    </source>
</evidence>
<keyword evidence="27" id="KW-1185">Reference proteome</keyword>
<dbReference type="CDD" id="cd03443">
    <property type="entry name" value="PaaI_thioesterase"/>
    <property type="match status" value="1"/>
</dbReference>
<comment type="catalytic activity">
    <reaction evidence="14">
        <text>(9Z)-octadecenoyl-CoA + H2O = (9Z)-octadecenoate + CoA + H(+)</text>
        <dbReference type="Rhea" id="RHEA:40139"/>
        <dbReference type="ChEBI" id="CHEBI:15377"/>
        <dbReference type="ChEBI" id="CHEBI:15378"/>
        <dbReference type="ChEBI" id="CHEBI:30823"/>
        <dbReference type="ChEBI" id="CHEBI:57287"/>
        <dbReference type="ChEBI" id="CHEBI:57387"/>
    </reaction>
    <physiologicalReaction direction="left-to-right" evidence="14">
        <dbReference type="Rhea" id="RHEA:40140"/>
    </physiologicalReaction>
</comment>
<keyword evidence="8" id="KW-0276">Fatty acid metabolism</keyword>
<comment type="catalytic activity">
    <reaction evidence="20">
        <text>hexadecanoyl-CoA + H2O = hexadecanoate + CoA + H(+)</text>
        <dbReference type="Rhea" id="RHEA:16645"/>
        <dbReference type="ChEBI" id="CHEBI:7896"/>
        <dbReference type="ChEBI" id="CHEBI:15377"/>
        <dbReference type="ChEBI" id="CHEBI:15378"/>
        <dbReference type="ChEBI" id="CHEBI:57287"/>
        <dbReference type="ChEBI" id="CHEBI:57379"/>
        <dbReference type="EC" id="3.1.2.2"/>
    </reaction>
    <physiologicalReaction direction="left-to-right" evidence="20">
        <dbReference type="Rhea" id="RHEA:16646"/>
    </physiologicalReaction>
</comment>
<evidence type="ECO:0000256" key="6">
    <source>
        <dbReference type="ARBA" id="ARBA00022703"/>
    </source>
</evidence>
<proteinExistence type="inferred from homology"/>
<evidence type="ECO:0000256" key="21">
    <source>
        <dbReference type="ARBA" id="ARBA00047969"/>
    </source>
</evidence>
<evidence type="ECO:0000256" key="13">
    <source>
        <dbReference type="ARBA" id="ARBA00035852"/>
    </source>
</evidence>
<evidence type="ECO:0000256" key="7">
    <source>
        <dbReference type="ARBA" id="ARBA00022801"/>
    </source>
</evidence>
<evidence type="ECO:0000256" key="23">
    <source>
        <dbReference type="ARBA" id="ARBA00048180"/>
    </source>
</evidence>
<comment type="subcellular location">
    <subcellularLocation>
        <location evidence="3">Cell projection</location>
        <location evidence="3">Ruffle membrane</location>
    </subcellularLocation>
    <subcellularLocation>
        <location evidence="2">Cytoplasm</location>
    </subcellularLocation>
    <subcellularLocation>
        <location evidence="1">Membrane</location>
        <topology evidence="1">Peripheral membrane protein</topology>
    </subcellularLocation>
</comment>
<organism evidence="26 27">
    <name type="scientific">Nocardioides daedukensis</name>
    <dbReference type="NCBI Taxonomy" id="634462"/>
    <lineage>
        <taxon>Bacteria</taxon>
        <taxon>Bacillati</taxon>
        <taxon>Actinomycetota</taxon>
        <taxon>Actinomycetes</taxon>
        <taxon>Propionibacteriales</taxon>
        <taxon>Nocardioidaceae</taxon>
        <taxon>Nocardioides</taxon>
    </lineage>
</organism>
<evidence type="ECO:0000256" key="16">
    <source>
        <dbReference type="ARBA" id="ARBA00038848"/>
    </source>
</evidence>
<evidence type="ECO:0000256" key="24">
    <source>
        <dbReference type="SAM" id="MobiDB-lite"/>
    </source>
</evidence>
<keyword evidence="5" id="KW-0963">Cytoplasm</keyword>
<sequence>MTASVNEAANRAPSQSQSEDQSQSENQSSSTGTWATERTQATTALVAATRSLMHAAATTDLPVDDLATARRAIESVTAELSARARDRVLRIPFDLPAQVRAAGPEAEWNTYALNPFGIPVRVTFDDETSRGSFVPGALHEGPPDSLHGGWSAHLMDCMLGGLVQATGARAVTATLELSYRHRVPLDSEVSMEATITRRDGRKIFAEGWIEHDGVRCVEATALFIRVDGISVDGVAS</sequence>
<name>A0A7Y9S3J1_9ACTN</name>
<protein>
    <recommendedName>
        <fullName evidence="17">Acyl-coenzyme A thioesterase THEM4</fullName>
        <ecNumber evidence="16">3.1.2.2</ecNumber>
    </recommendedName>
    <alternativeName>
        <fullName evidence="18">Thioesterase superfamily member 4</fullName>
    </alternativeName>
</protein>
<keyword evidence="7" id="KW-0378">Hydrolase</keyword>
<evidence type="ECO:0000256" key="19">
    <source>
        <dbReference type="ARBA" id="ARBA00047588"/>
    </source>
</evidence>
<evidence type="ECO:0000256" key="4">
    <source>
        <dbReference type="ARBA" id="ARBA00022475"/>
    </source>
</evidence>
<evidence type="ECO:0000313" key="26">
    <source>
        <dbReference type="EMBL" id="NYG59897.1"/>
    </source>
</evidence>
<dbReference type="EC" id="3.1.2.2" evidence="16"/>
<dbReference type="PANTHER" id="PTHR12418">
    <property type="entry name" value="ACYL-COENZYME A THIOESTERASE THEM4"/>
    <property type="match status" value="1"/>
</dbReference>
<comment type="catalytic activity">
    <reaction evidence="23">
        <text>tetradecanoyl-CoA + H2O = tetradecanoate + CoA + H(+)</text>
        <dbReference type="Rhea" id="RHEA:40119"/>
        <dbReference type="ChEBI" id="CHEBI:15377"/>
        <dbReference type="ChEBI" id="CHEBI:15378"/>
        <dbReference type="ChEBI" id="CHEBI:30807"/>
        <dbReference type="ChEBI" id="CHEBI:57287"/>
        <dbReference type="ChEBI" id="CHEBI:57385"/>
    </reaction>
    <physiologicalReaction direction="left-to-right" evidence="23">
        <dbReference type="Rhea" id="RHEA:40120"/>
    </physiologicalReaction>
</comment>
<feature type="domain" description="Thioesterase" evidence="25">
    <location>
        <begin position="146"/>
        <end position="208"/>
    </location>
</feature>
<evidence type="ECO:0000256" key="5">
    <source>
        <dbReference type="ARBA" id="ARBA00022490"/>
    </source>
</evidence>
<dbReference type="GO" id="GO:0016020">
    <property type="term" value="C:membrane"/>
    <property type="evidence" value="ECO:0007669"/>
    <property type="project" value="UniProtKB-SubCell"/>
</dbReference>
<dbReference type="RefSeq" id="WP_218855516.1">
    <property type="nucleotide sequence ID" value="NZ_JACCAA010000001.1"/>
</dbReference>
<comment type="caution">
    <text evidence="26">The sequence shown here is derived from an EMBL/GenBank/DDBJ whole genome shotgun (WGS) entry which is preliminary data.</text>
</comment>
<keyword evidence="10" id="KW-0443">Lipid metabolism</keyword>
<keyword evidence="6" id="KW-0053">Apoptosis</keyword>
<reference evidence="26 27" key="1">
    <citation type="submission" date="2020-07" db="EMBL/GenBank/DDBJ databases">
        <title>Sequencing the genomes of 1000 actinobacteria strains.</title>
        <authorList>
            <person name="Klenk H.-P."/>
        </authorList>
    </citation>
    <scope>NUCLEOTIDE SEQUENCE [LARGE SCALE GENOMIC DNA]</scope>
    <source>
        <strain evidence="26 27">DSM 23819</strain>
    </source>
</reference>
<keyword evidence="4" id="KW-1003">Cell membrane</keyword>
<evidence type="ECO:0000256" key="22">
    <source>
        <dbReference type="ARBA" id="ARBA00048074"/>
    </source>
</evidence>
<evidence type="ECO:0000256" key="9">
    <source>
        <dbReference type="ARBA" id="ARBA00022946"/>
    </source>
</evidence>
<comment type="similarity">
    <text evidence="15">Belongs to the THEM4/THEM5 thioesterase family.</text>
</comment>